<dbReference type="InterPro" id="IPR000795">
    <property type="entry name" value="T_Tr_GTP-bd_dom"/>
</dbReference>
<dbReference type="Pfam" id="PF00679">
    <property type="entry name" value="EFG_C"/>
    <property type="match status" value="1"/>
</dbReference>
<dbReference type="SMART" id="SM00838">
    <property type="entry name" value="EFG_C"/>
    <property type="match status" value="1"/>
</dbReference>
<comment type="function">
    <text evidence="4">A 50S ribosomal subunit assembly protein with GTPase activity, required for 50S subunit assembly at low temperatures, may also play a role in translation. Binds GTP and analogs. Binds the 70S ribosome between the 30S and 50S subunits, in a similar position as ribosome-bound EF-G; it contacts a number of ribosomal proteins, both rRNAs and the A-site tRNA.</text>
</comment>
<dbReference type="InterPro" id="IPR031157">
    <property type="entry name" value="G_TR_CS"/>
</dbReference>
<dbReference type="SUPFAM" id="SSF50447">
    <property type="entry name" value="Translation proteins"/>
    <property type="match status" value="1"/>
</dbReference>
<dbReference type="EMBL" id="WXEY01000002">
    <property type="protein sequence ID" value="MZP28831.1"/>
    <property type="molecule type" value="Genomic_DNA"/>
</dbReference>
<dbReference type="GO" id="GO:1990904">
    <property type="term" value="C:ribonucleoprotein complex"/>
    <property type="evidence" value="ECO:0007669"/>
    <property type="project" value="TreeGrafter"/>
</dbReference>
<dbReference type="Gene3D" id="3.30.70.240">
    <property type="match status" value="1"/>
</dbReference>
<evidence type="ECO:0000256" key="1">
    <source>
        <dbReference type="ARBA" id="ARBA00022741"/>
    </source>
</evidence>
<dbReference type="Pfam" id="PF03144">
    <property type="entry name" value="GTP_EFTU_D2"/>
    <property type="match status" value="1"/>
</dbReference>
<evidence type="ECO:0000259" key="5">
    <source>
        <dbReference type="PROSITE" id="PS51722"/>
    </source>
</evidence>
<keyword evidence="2 4" id="KW-0342">GTP-binding</keyword>
<dbReference type="Pfam" id="PF00009">
    <property type="entry name" value="GTP_EFTU"/>
    <property type="match status" value="1"/>
</dbReference>
<dbReference type="HAMAP" id="MF_00849">
    <property type="entry name" value="BipA"/>
    <property type="match status" value="1"/>
</dbReference>
<dbReference type="CDD" id="cd16263">
    <property type="entry name" value="BipA_III"/>
    <property type="match status" value="1"/>
</dbReference>
<dbReference type="InterPro" id="IPR009000">
    <property type="entry name" value="Transl_B-barrel_sf"/>
</dbReference>
<accession>A0A845L7D4</accession>
<dbReference type="CDD" id="cd03691">
    <property type="entry name" value="BipA_TypA_II"/>
    <property type="match status" value="1"/>
</dbReference>
<dbReference type="CDD" id="cd01891">
    <property type="entry name" value="TypA_BipA"/>
    <property type="match status" value="1"/>
</dbReference>
<dbReference type="GO" id="GO:0010467">
    <property type="term" value="P:gene expression"/>
    <property type="evidence" value="ECO:0007669"/>
    <property type="project" value="UniProtKB-ARBA"/>
</dbReference>
<dbReference type="SUPFAM" id="SSF52540">
    <property type="entry name" value="P-loop containing nucleoside triphosphate hydrolases"/>
    <property type="match status" value="1"/>
</dbReference>
<evidence type="ECO:0000313" key="6">
    <source>
        <dbReference type="EMBL" id="MZP28831.1"/>
    </source>
</evidence>
<dbReference type="GO" id="GO:0043022">
    <property type="term" value="F:ribosome binding"/>
    <property type="evidence" value="ECO:0007669"/>
    <property type="project" value="UniProtKB-UniRule"/>
</dbReference>
<dbReference type="Gene3D" id="2.40.50.250">
    <property type="entry name" value="bipa protein"/>
    <property type="match status" value="1"/>
</dbReference>
<dbReference type="InterPro" id="IPR042116">
    <property type="entry name" value="TypA/BipA_C"/>
</dbReference>
<comment type="caution">
    <text evidence="4">Lacks conserved residue(s) required for the propagation of feature annotation.</text>
</comment>
<comment type="subcellular location">
    <subcellularLocation>
        <location evidence="4">Cytoplasm</location>
    </subcellularLocation>
    <text evidence="4">Binds to ribosomes.</text>
</comment>
<dbReference type="GO" id="GO:0009409">
    <property type="term" value="P:response to cold"/>
    <property type="evidence" value="ECO:0007669"/>
    <property type="project" value="UniProtKB-ARBA"/>
</dbReference>
<protein>
    <recommendedName>
        <fullName evidence="4">Large ribosomal subunit assembly factor BipA</fullName>
        <ecNumber evidence="4">3.6.5.-</ecNumber>
    </recommendedName>
    <alternativeName>
        <fullName evidence="4">GTP-binding protein BipA</fullName>
    </alternativeName>
</protein>
<sequence length="618" mass="68704">MRFRRNNCLKRTDLRNIAIIAHVDHGKTTLVDGLLRQSGVFRANEEVQDCVMDSNDLERERGITILAKNTAVSYQGIKINIVDTPGHADFSGEVERILSMVDGAILLVDSAEGVMAQTKFVLRKALEAGLCPIVVINKMDRNDARPEEVLDEILELFIELGADDDQLEFPVLYAVGRAGWASLKADEPGATLEPLFKTIVEKVPCPEGDEDAPVQLLVAALDYDSYVGRVAIGRIRQGQLRAGQQVSVCKRDGAIVKGKLLNVYTYQGLKRVATEEATVGDIICVTGIENVHIGETVSDPDNPAPLPIINVDEPTLQMTFQTNTSPFAGKEGEYVTSRHLRARLYKELEKNVALRVQDTEDPDVFLVSGRGELHLSILIETMRREGYELAVSKPQVILRKDEDGVLLEPLEHLTIDVPEEYMGVVMEKLGTRRAEMTNMVNSGNGQVRLEFVIPARGLIGYRTEFLTDTRGFGIMHHLFHGYGEYRGEIPGRSRGAAVALEAGSTTAYALGYLQERIRFFISPGADVYQGMIVGENSREQDMDINVCKAKHLTNMRASGSDGTIRLEPPRVLSLEDALEWIDDDELVEVTPKNIRLRKRIMDINQRERAKKNKALGIN</sequence>
<gene>
    <name evidence="6" type="primary">typA</name>
    <name evidence="4" type="synonym">bipA</name>
    <name evidence="6" type="ORF">GTO91_03795</name>
</gene>
<dbReference type="CDD" id="cd03710">
    <property type="entry name" value="BipA_TypA_C"/>
    <property type="match status" value="1"/>
</dbReference>
<dbReference type="InterPro" id="IPR047043">
    <property type="entry name" value="BipA_III"/>
</dbReference>
<feature type="binding site" evidence="4">
    <location>
        <begin position="24"/>
        <end position="29"/>
    </location>
    <ligand>
        <name>GTP</name>
        <dbReference type="ChEBI" id="CHEBI:37565"/>
    </ligand>
</feature>
<keyword evidence="4" id="KW-0820">tRNA-binding</keyword>
<dbReference type="NCBIfam" id="TIGR00231">
    <property type="entry name" value="small_GTP"/>
    <property type="match status" value="1"/>
</dbReference>
<name>A0A845L7D4_9FIRM</name>
<keyword evidence="4" id="KW-0690">Ribosome biogenesis</keyword>
<reference evidence="6 7" key="1">
    <citation type="submission" date="2020-01" db="EMBL/GenBank/DDBJ databases">
        <title>Whole-genome sequence of Heliobacterium undosum DSM 13378.</title>
        <authorList>
            <person name="Kyndt J.A."/>
            <person name="Meyer T.E."/>
        </authorList>
    </citation>
    <scope>NUCLEOTIDE SEQUENCE [LARGE SCALE GENOMIC DNA]</scope>
    <source>
        <strain evidence="6 7">DSM 13378</strain>
    </source>
</reference>
<dbReference type="Gene3D" id="2.40.30.10">
    <property type="entry name" value="Translation factors"/>
    <property type="match status" value="1"/>
</dbReference>
<dbReference type="GO" id="GO:0005829">
    <property type="term" value="C:cytosol"/>
    <property type="evidence" value="ECO:0007669"/>
    <property type="project" value="TreeGrafter"/>
</dbReference>
<dbReference type="SUPFAM" id="SSF54980">
    <property type="entry name" value="EF-G C-terminal domain-like"/>
    <property type="match status" value="2"/>
</dbReference>
<dbReference type="PROSITE" id="PS51722">
    <property type="entry name" value="G_TR_2"/>
    <property type="match status" value="1"/>
</dbReference>
<dbReference type="InterPro" id="IPR047042">
    <property type="entry name" value="BipA_II"/>
</dbReference>
<dbReference type="AlphaFoldDB" id="A0A845L7D4"/>
<dbReference type="GO" id="GO:0003924">
    <property type="term" value="F:GTPase activity"/>
    <property type="evidence" value="ECO:0007669"/>
    <property type="project" value="UniProtKB-UniRule"/>
</dbReference>
<evidence type="ECO:0000256" key="2">
    <source>
        <dbReference type="ARBA" id="ARBA00023134"/>
    </source>
</evidence>
<comment type="similarity">
    <text evidence="4">Belongs to the TRAFAC class translation factor GTPase superfamily. Classic translation factor GTPase family. BipA subfamily.</text>
</comment>
<feature type="domain" description="Tr-type G" evidence="5">
    <location>
        <begin position="12"/>
        <end position="207"/>
    </location>
</feature>
<dbReference type="PANTHER" id="PTHR42908:SF8">
    <property type="entry name" value="TR-TYPE G DOMAIN-CONTAINING PROTEIN"/>
    <property type="match status" value="1"/>
</dbReference>
<dbReference type="GO" id="GO:0005525">
    <property type="term" value="F:GTP binding"/>
    <property type="evidence" value="ECO:0007669"/>
    <property type="project" value="UniProtKB-UniRule"/>
</dbReference>
<keyword evidence="1 4" id="KW-0547">Nucleotide-binding</keyword>
<dbReference type="PANTHER" id="PTHR42908">
    <property type="entry name" value="TRANSLATION ELONGATION FACTOR-RELATED"/>
    <property type="match status" value="1"/>
</dbReference>
<dbReference type="EC" id="3.6.5.-" evidence="4"/>
<comment type="subunit">
    <text evidence="4">Monomer.</text>
</comment>
<dbReference type="InterPro" id="IPR035647">
    <property type="entry name" value="EFG_III/V"/>
</dbReference>
<dbReference type="PRINTS" id="PR00315">
    <property type="entry name" value="ELONGATNFCT"/>
</dbReference>
<dbReference type="InterPro" id="IPR048876">
    <property type="entry name" value="BipA_C"/>
</dbReference>
<comment type="caution">
    <text evidence="6">The sequence shown here is derived from an EMBL/GenBank/DDBJ whole genome shotgun (WGS) entry which is preliminary data.</text>
</comment>
<dbReference type="InterPro" id="IPR004161">
    <property type="entry name" value="EFTu-like_2"/>
</dbReference>
<dbReference type="FunFam" id="3.40.50.300:FF:000055">
    <property type="entry name" value="GTP-binding protein TypA"/>
    <property type="match status" value="1"/>
</dbReference>
<evidence type="ECO:0000313" key="7">
    <source>
        <dbReference type="Proteomes" id="UP000463470"/>
    </source>
</evidence>
<dbReference type="OrthoDB" id="9804431at2"/>
<dbReference type="GO" id="GO:0000049">
    <property type="term" value="F:tRNA binding"/>
    <property type="evidence" value="ECO:0007669"/>
    <property type="project" value="UniProtKB-KW"/>
</dbReference>
<proteinExistence type="inferred from homology"/>
<keyword evidence="4" id="KW-0963">Cytoplasm</keyword>
<dbReference type="GO" id="GO:0000027">
    <property type="term" value="P:ribosomal large subunit assembly"/>
    <property type="evidence" value="ECO:0007669"/>
    <property type="project" value="UniProtKB-UniRule"/>
</dbReference>
<organism evidence="6 7">
    <name type="scientific">Heliomicrobium undosum</name>
    <dbReference type="NCBI Taxonomy" id="121734"/>
    <lineage>
        <taxon>Bacteria</taxon>
        <taxon>Bacillati</taxon>
        <taxon>Bacillota</taxon>
        <taxon>Clostridia</taxon>
        <taxon>Eubacteriales</taxon>
        <taxon>Heliobacteriaceae</taxon>
        <taxon>Heliomicrobium</taxon>
    </lineage>
</organism>
<dbReference type="Pfam" id="PF21018">
    <property type="entry name" value="BipA_C"/>
    <property type="match status" value="1"/>
</dbReference>
<dbReference type="PROSITE" id="PS00301">
    <property type="entry name" value="G_TR_1"/>
    <property type="match status" value="1"/>
</dbReference>
<evidence type="ECO:0000256" key="3">
    <source>
        <dbReference type="ARBA" id="ARBA00048548"/>
    </source>
</evidence>
<keyword evidence="4" id="KW-0694">RNA-binding</keyword>
<comment type="catalytic activity">
    <reaction evidence="3 4">
        <text>GTP + H2O = GDP + phosphate + H(+)</text>
        <dbReference type="Rhea" id="RHEA:19669"/>
        <dbReference type="ChEBI" id="CHEBI:15377"/>
        <dbReference type="ChEBI" id="CHEBI:15378"/>
        <dbReference type="ChEBI" id="CHEBI:37565"/>
        <dbReference type="ChEBI" id="CHEBI:43474"/>
        <dbReference type="ChEBI" id="CHEBI:58189"/>
    </reaction>
</comment>
<dbReference type="Gene3D" id="3.30.70.870">
    <property type="entry name" value="Elongation Factor G (Translational Gtpase), domain 3"/>
    <property type="match status" value="1"/>
</dbReference>
<dbReference type="FunFam" id="2.40.30.10:FF:000016">
    <property type="entry name" value="GTP-binding protein TypA"/>
    <property type="match status" value="1"/>
</dbReference>
<dbReference type="InterPro" id="IPR006298">
    <property type="entry name" value="BipA"/>
</dbReference>
<evidence type="ECO:0000256" key="4">
    <source>
        <dbReference type="HAMAP-Rule" id="MF_00849"/>
    </source>
</evidence>
<keyword evidence="4" id="KW-0699">rRNA-binding</keyword>
<dbReference type="InterPro" id="IPR035651">
    <property type="entry name" value="BipA_V"/>
</dbReference>
<dbReference type="InterPro" id="IPR000640">
    <property type="entry name" value="EFG_V-like"/>
</dbReference>
<dbReference type="FunFam" id="3.30.70.240:FF:000002">
    <property type="entry name" value="GTP-binding protein TypA"/>
    <property type="match status" value="1"/>
</dbReference>
<dbReference type="InterPro" id="IPR027417">
    <property type="entry name" value="P-loop_NTPase"/>
</dbReference>
<dbReference type="FunFam" id="2.40.50.250:FF:000001">
    <property type="entry name" value="GTP-binding protein TypA"/>
    <property type="match status" value="1"/>
</dbReference>
<dbReference type="InterPro" id="IPR005225">
    <property type="entry name" value="Small_GTP-bd"/>
</dbReference>
<dbReference type="GO" id="GO:0019843">
    <property type="term" value="F:rRNA binding"/>
    <property type="evidence" value="ECO:0007669"/>
    <property type="project" value="UniProtKB-KW"/>
</dbReference>
<dbReference type="FunFam" id="3.30.70.870:FF:000003">
    <property type="entry name" value="GTP-binding protein TypA"/>
    <property type="match status" value="1"/>
</dbReference>
<keyword evidence="4" id="KW-0378">Hydrolase</keyword>
<dbReference type="InterPro" id="IPR047041">
    <property type="entry name" value="BipA_GTP-bd_dom"/>
</dbReference>
<dbReference type="Gene3D" id="3.40.50.300">
    <property type="entry name" value="P-loop containing nucleotide triphosphate hydrolases"/>
    <property type="match status" value="1"/>
</dbReference>
<dbReference type="NCBIfam" id="TIGR01394">
    <property type="entry name" value="TypA_BipA"/>
    <property type="match status" value="1"/>
</dbReference>
<keyword evidence="7" id="KW-1185">Reference proteome</keyword>
<dbReference type="Proteomes" id="UP000463470">
    <property type="component" value="Unassembled WGS sequence"/>
</dbReference>